<comment type="caution">
    <text evidence="1">The sequence shown here is derived from an EMBL/GenBank/DDBJ whole genome shotgun (WGS) entry which is preliminary data.</text>
</comment>
<dbReference type="EMBL" id="MU394282">
    <property type="protein sequence ID" value="KAI6092964.1"/>
    <property type="molecule type" value="Genomic_DNA"/>
</dbReference>
<sequence>MEGNAQEVNGVRVAYEGCGHGTLDAIYASVAASSKMRQWDGVDLLIIGGDFQSTRNAADLSVMSVPVKYRQLADFPAYYSGEKKAPYLTIFIGGNHEASSYLWELYYGGWVAPNIYYMGAANVLRFGPLRIAGMSGIWKGYNYRKPHHERLPFNQDDIKSFYHVRQIDVHKLLLLREQVDIGLSHDWPRGIEKHGDSNALWKMKPDFKQESFDGTLGNPAAEYVMDRLRPAYWFSAHLHCKYVAIKTYKAPQNNTEKLADGETKPVEAQVAAPVVVKNPDEIDLDLDEDENGELRDDDEIVKASSTEPPVPRDNETSTSQVPDELRAQLPASFAKPQPRQPKVNPGQPVPPTITNTCTRFLALDKCLPGRKFVQVFSAVPVDPAQLAVFPPSTDSEQRYRLQYDPEWLAITRVFSKYLTIGDRTAQAPPDLGEDAYVPVINAERLWVEENIVRQNKLDVPENFVITAPPHNPEVDPESVPHQPDEYTNPQTTAFCELVGVPNLWDATPEEREERKKQGPPPEEPRRFGSGGGFRGGRGRGRGRGGWRAGRGGHRGG</sequence>
<evidence type="ECO:0000313" key="2">
    <source>
        <dbReference type="Proteomes" id="UP001497680"/>
    </source>
</evidence>
<protein>
    <submittedName>
        <fullName evidence="1">Lariat debranching enzyme, C-terminal domain-containing protein</fullName>
    </submittedName>
</protein>
<evidence type="ECO:0000313" key="1">
    <source>
        <dbReference type="EMBL" id="KAI6092964.1"/>
    </source>
</evidence>
<dbReference type="Proteomes" id="UP001497680">
    <property type="component" value="Unassembled WGS sequence"/>
</dbReference>
<proteinExistence type="predicted"/>
<name>A0ACC0DJL6_9PEZI</name>
<keyword evidence="2" id="KW-1185">Reference proteome</keyword>
<organism evidence="1 2">
    <name type="scientific">Hypoxylon rubiginosum</name>
    <dbReference type="NCBI Taxonomy" id="110542"/>
    <lineage>
        <taxon>Eukaryota</taxon>
        <taxon>Fungi</taxon>
        <taxon>Dikarya</taxon>
        <taxon>Ascomycota</taxon>
        <taxon>Pezizomycotina</taxon>
        <taxon>Sordariomycetes</taxon>
        <taxon>Xylariomycetidae</taxon>
        <taxon>Xylariales</taxon>
        <taxon>Hypoxylaceae</taxon>
        <taxon>Hypoxylon</taxon>
    </lineage>
</organism>
<accession>A0ACC0DJL6</accession>
<reference evidence="1 2" key="1">
    <citation type="journal article" date="2022" name="New Phytol.">
        <title>Ecological generalism drives hyperdiversity of secondary metabolite gene clusters in xylarialean endophytes.</title>
        <authorList>
            <person name="Franco M.E.E."/>
            <person name="Wisecaver J.H."/>
            <person name="Arnold A.E."/>
            <person name="Ju Y.M."/>
            <person name="Slot J.C."/>
            <person name="Ahrendt S."/>
            <person name="Moore L.P."/>
            <person name="Eastman K.E."/>
            <person name="Scott K."/>
            <person name="Konkel Z."/>
            <person name="Mondo S.J."/>
            <person name="Kuo A."/>
            <person name="Hayes R.D."/>
            <person name="Haridas S."/>
            <person name="Andreopoulos B."/>
            <person name="Riley R."/>
            <person name="LaButti K."/>
            <person name="Pangilinan J."/>
            <person name="Lipzen A."/>
            <person name="Amirebrahimi M."/>
            <person name="Yan J."/>
            <person name="Adam C."/>
            <person name="Keymanesh K."/>
            <person name="Ng V."/>
            <person name="Louie K."/>
            <person name="Northen T."/>
            <person name="Drula E."/>
            <person name="Henrissat B."/>
            <person name="Hsieh H.M."/>
            <person name="Youens-Clark K."/>
            <person name="Lutzoni F."/>
            <person name="Miadlikowska J."/>
            <person name="Eastwood D.C."/>
            <person name="Hamelin R.C."/>
            <person name="Grigoriev I.V."/>
            <person name="U'Ren J.M."/>
        </authorList>
    </citation>
    <scope>NUCLEOTIDE SEQUENCE [LARGE SCALE GENOMIC DNA]</scope>
    <source>
        <strain evidence="1 2">ER1909</strain>
    </source>
</reference>
<gene>
    <name evidence="1" type="ORF">F4821DRAFT_113756</name>
</gene>